<accession>A0A923LM09</accession>
<sequence>MNLATKVLNKKPIGSYVATLPFVDIKKYFYSEYETQDDEDMIGLQNGDFVEIDAGRIALNFYCKKCEDSRTFMSPDRLHTLIINENLISIDAFLQCPVCKTEIQVWFLLEVKDMFTEEPKVKILKRTEKLSKNVSELRENSFGIYTDLLEKAMRASREGFGAGAIIYLRKVFEQVTSEVAKASGIATTFVNKKNKEQRKIFKDLLTEVDEKCAIIPVEFSNNGYKLFGKLSDVVHGEYDEEIALEKFSAFYRLVTGIIENIKSKEEFQSAQQALGLSEGGDKNE</sequence>
<gene>
    <name evidence="1" type="ORF">H8S37_15745</name>
</gene>
<organism evidence="1 2">
    <name type="scientific">Mediterraneibacter hominis</name>
    <dbReference type="NCBI Taxonomy" id="2763054"/>
    <lineage>
        <taxon>Bacteria</taxon>
        <taxon>Bacillati</taxon>
        <taxon>Bacillota</taxon>
        <taxon>Clostridia</taxon>
        <taxon>Lachnospirales</taxon>
        <taxon>Lachnospiraceae</taxon>
        <taxon>Mediterraneibacter</taxon>
    </lineage>
</organism>
<evidence type="ECO:0000313" key="2">
    <source>
        <dbReference type="Proteomes" id="UP000652477"/>
    </source>
</evidence>
<evidence type="ECO:0008006" key="3">
    <source>
        <dbReference type="Google" id="ProtNLM"/>
    </source>
</evidence>
<evidence type="ECO:0000313" key="1">
    <source>
        <dbReference type="EMBL" id="MBC5690369.1"/>
    </source>
</evidence>
<dbReference type="RefSeq" id="WP_186877018.1">
    <property type="nucleotide sequence ID" value="NZ_JACOPF010000004.1"/>
</dbReference>
<protein>
    <recommendedName>
        <fullName evidence="3">DUF4145 domain-containing protein</fullName>
    </recommendedName>
</protein>
<comment type="caution">
    <text evidence="1">The sequence shown here is derived from an EMBL/GenBank/DDBJ whole genome shotgun (WGS) entry which is preliminary data.</text>
</comment>
<reference evidence="1" key="1">
    <citation type="submission" date="2020-08" db="EMBL/GenBank/DDBJ databases">
        <title>Genome public.</title>
        <authorList>
            <person name="Liu C."/>
            <person name="Sun Q."/>
        </authorList>
    </citation>
    <scope>NUCLEOTIDE SEQUENCE</scope>
    <source>
        <strain evidence="1">NSJ-55</strain>
    </source>
</reference>
<name>A0A923LM09_9FIRM</name>
<dbReference type="AlphaFoldDB" id="A0A923LM09"/>
<dbReference type="Proteomes" id="UP000652477">
    <property type="component" value="Unassembled WGS sequence"/>
</dbReference>
<keyword evidence="2" id="KW-1185">Reference proteome</keyword>
<dbReference type="EMBL" id="JACOPF010000004">
    <property type="protein sequence ID" value="MBC5690369.1"/>
    <property type="molecule type" value="Genomic_DNA"/>
</dbReference>
<proteinExistence type="predicted"/>